<feature type="domain" description="Flagellar hook-length control protein-like C-terminal" evidence="2">
    <location>
        <begin position="358"/>
        <end position="431"/>
    </location>
</feature>
<feature type="region of interest" description="Disordered" evidence="1">
    <location>
        <begin position="129"/>
        <end position="154"/>
    </location>
</feature>
<dbReference type="RefSeq" id="WP_134552822.1">
    <property type="nucleotide sequence ID" value="NZ_SOHL01000027.1"/>
</dbReference>
<feature type="compositionally biased region" description="Basic and acidic residues" evidence="1">
    <location>
        <begin position="441"/>
        <end position="451"/>
    </location>
</feature>
<organism evidence="3 4">
    <name type="scientific">Cryobacterium gelidum</name>
    <dbReference type="NCBI Taxonomy" id="1259164"/>
    <lineage>
        <taxon>Bacteria</taxon>
        <taxon>Bacillati</taxon>
        <taxon>Actinomycetota</taxon>
        <taxon>Actinomycetes</taxon>
        <taxon>Micrococcales</taxon>
        <taxon>Microbacteriaceae</taxon>
        <taxon>Cryobacterium</taxon>
    </lineage>
</organism>
<reference evidence="3 4" key="1">
    <citation type="submission" date="2019-03" db="EMBL/GenBank/DDBJ databases">
        <title>Genomics of glacier-inhabiting Cryobacterium strains.</title>
        <authorList>
            <person name="Liu Q."/>
            <person name="Xin Y.-H."/>
        </authorList>
    </citation>
    <scope>NUCLEOTIDE SEQUENCE [LARGE SCALE GENOMIC DNA]</scope>
    <source>
        <strain evidence="3 4">Hz16</strain>
    </source>
</reference>
<dbReference type="AlphaFoldDB" id="A0A4R9AR57"/>
<dbReference type="Gene3D" id="3.30.750.140">
    <property type="match status" value="1"/>
</dbReference>
<evidence type="ECO:0000259" key="2">
    <source>
        <dbReference type="Pfam" id="PF02120"/>
    </source>
</evidence>
<evidence type="ECO:0000256" key="1">
    <source>
        <dbReference type="SAM" id="MobiDB-lite"/>
    </source>
</evidence>
<dbReference type="PANTHER" id="PTHR37533:SF2">
    <property type="entry name" value="FLAGELLAR HOOK-LENGTH CONTROL PROTEIN"/>
    <property type="match status" value="1"/>
</dbReference>
<dbReference type="InterPro" id="IPR038610">
    <property type="entry name" value="FliK-like_C_sf"/>
</dbReference>
<comment type="caution">
    <text evidence="3">The sequence shown here is derived from an EMBL/GenBank/DDBJ whole genome shotgun (WGS) entry which is preliminary data.</text>
</comment>
<dbReference type="Proteomes" id="UP000297983">
    <property type="component" value="Unassembled WGS sequence"/>
</dbReference>
<accession>A0A4R9AR57</accession>
<name>A0A4R9AR57_9MICO</name>
<feature type="compositionally biased region" description="Low complexity" evidence="1">
    <location>
        <begin position="10"/>
        <end position="22"/>
    </location>
</feature>
<dbReference type="PANTHER" id="PTHR37533">
    <property type="entry name" value="FLAGELLAR HOOK-LENGTH CONTROL PROTEIN"/>
    <property type="match status" value="1"/>
</dbReference>
<feature type="compositionally biased region" description="Low complexity" evidence="1">
    <location>
        <begin position="81"/>
        <end position="90"/>
    </location>
</feature>
<sequence>MTLTLGQFRPATAAAPAVASVARDTSPGSASPSADTFGSIMEDTLVEQAAGSSVTASSKERKTDRARDCAPESTSTGLPEAAADSAPADPAIPTLSPASFSAALTWTNAAGVAAEPAQAASAAVAVGSTASGSTASGSTASGSTASEITASGSTAETVPVDVEILDGSAGDATPAPAAATAAEAPVGDDSIGAQTDTAFLNVAALATGVAGRATAARGRSDEAATGATTAPGAAATLSTRADAAVLPAHASSAVPAAIPPASASMLASGSTGAVLGSVLRSVSGSAPDSAPDSLRLAGTSTAAATPAAPVAPALPPTLPPAVPPTLPTAATAPVAAPAPAATVPLTTQIMKPLFSLTSAAPGEHVLTISVTPDNLGPVTVRAHVSGEGIRVELFAPTDLAREALRVILPDLRRDLAGSGLSAQLDLSSDSQARDPGAARQPRAETDGRNPDGRSPNGRAADTPQEIRTPRFGSTHTIDVLA</sequence>
<feature type="compositionally biased region" description="Polar residues" evidence="1">
    <location>
        <begin position="26"/>
        <end position="36"/>
    </location>
</feature>
<evidence type="ECO:0000313" key="4">
    <source>
        <dbReference type="Proteomes" id="UP000297983"/>
    </source>
</evidence>
<feature type="region of interest" description="Disordered" evidence="1">
    <location>
        <begin position="1"/>
        <end position="90"/>
    </location>
</feature>
<dbReference type="Pfam" id="PF02120">
    <property type="entry name" value="Flg_hook"/>
    <property type="match status" value="1"/>
</dbReference>
<feature type="compositionally biased region" description="Basic and acidic residues" evidence="1">
    <location>
        <begin position="58"/>
        <end position="70"/>
    </location>
</feature>
<keyword evidence="3" id="KW-0966">Cell projection</keyword>
<dbReference type="CDD" id="cd17470">
    <property type="entry name" value="T3SS_Flik_C"/>
    <property type="match status" value="1"/>
</dbReference>
<gene>
    <name evidence="3" type="ORF">E3T50_14390</name>
</gene>
<keyword evidence="3" id="KW-0969">Cilium</keyword>
<feature type="compositionally biased region" description="Polar residues" evidence="1">
    <location>
        <begin position="471"/>
        <end position="481"/>
    </location>
</feature>
<dbReference type="EMBL" id="SOHL01000027">
    <property type="protein sequence ID" value="TFD68328.1"/>
    <property type="molecule type" value="Genomic_DNA"/>
</dbReference>
<keyword evidence="3" id="KW-0282">Flagellum</keyword>
<dbReference type="InterPro" id="IPR052563">
    <property type="entry name" value="FliK"/>
</dbReference>
<dbReference type="InterPro" id="IPR021136">
    <property type="entry name" value="Flagellar_hook_control-like_C"/>
</dbReference>
<keyword evidence="4" id="KW-1185">Reference proteome</keyword>
<proteinExistence type="predicted"/>
<protein>
    <submittedName>
        <fullName evidence="3">Flagellar hook-length control protein FliK</fullName>
    </submittedName>
</protein>
<evidence type="ECO:0000313" key="3">
    <source>
        <dbReference type="EMBL" id="TFD68328.1"/>
    </source>
</evidence>
<feature type="region of interest" description="Disordered" evidence="1">
    <location>
        <begin position="422"/>
        <end position="481"/>
    </location>
</feature>